<keyword evidence="3" id="KW-1185">Reference proteome</keyword>
<sequence length="328" mass="37123">PTIKIRKGNKLNVCYSSNTLEFVSTKATISFRISAVLYIEIEELQKLLNNRKDDIDDLLKLQHVYAIGIDFQTTLSDNNSDGNRGGNNNRDGNDNSNGNSNENSNGNNNSDISSEGRVRAAKISPPNLEYEIDVYLCKIGKFLSSQLLRMRGCGYYLDSVEVCVSPISCIPNNTNGLFISKDTPYPQQLNRTVEFSDGRKTNIEGQFIGEIGSVPKSQCRQKVVTYYVPECHSAKWHIKKNMSGFRITITQVLRYKIINSFKLFLSKPKLIKCPVITHVLEISFNKLEDFNANFAKLVRPDEEPYYNENDVNIEISNIQKLDGEIIIN</sequence>
<evidence type="ECO:0000313" key="2">
    <source>
        <dbReference type="EMBL" id="CAG8675860.1"/>
    </source>
</evidence>
<dbReference type="EMBL" id="CAJVPQ010005800">
    <property type="protein sequence ID" value="CAG8675860.1"/>
    <property type="molecule type" value="Genomic_DNA"/>
</dbReference>
<comment type="caution">
    <text evidence="2">The sequence shown here is derived from an EMBL/GenBank/DDBJ whole genome shotgun (WGS) entry which is preliminary data.</text>
</comment>
<reference evidence="2" key="1">
    <citation type="submission" date="2021-06" db="EMBL/GenBank/DDBJ databases">
        <authorList>
            <person name="Kallberg Y."/>
            <person name="Tangrot J."/>
            <person name="Rosling A."/>
        </authorList>
    </citation>
    <scope>NUCLEOTIDE SEQUENCE</scope>
    <source>
        <strain evidence="2">UK204</strain>
    </source>
</reference>
<evidence type="ECO:0000313" key="3">
    <source>
        <dbReference type="Proteomes" id="UP000789570"/>
    </source>
</evidence>
<feature type="region of interest" description="Disordered" evidence="1">
    <location>
        <begin position="77"/>
        <end position="118"/>
    </location>
</feature>
<dbReference type="Proteomes" id="UP000789570">
    <property type="component" value="Unassembled WGS sequence"/>
</dbReference>
<feature type="non-terminal residue" evidence="2">
    <location>
        <position position="328"/>
    </location>
</feature>
<dbReference type="OrthoDB" id="2447036at2759"/>
<protein>
    <submittedName>
        <fullName evidence="2">7153_t:CDS:1</fullName>
    </submittedName>
</protein>
<feature type="compositionally biased region" description="Low complexity" evidence="1">
    <location>
        <begin position="77"/>
        <end position="115"/>
    </location>
</feature>
<name>A0A9N9EIY0_9GLOM</name>
<gene>
    <name evidence="2" type="ORF">FCALED_LOCUS12248</name>
</gene>
<proteinExistence type="predicted"/>
<organism evidence="2 3">
    <name type="scientific">Funneliformis caledonium</name>
    <dbReference type="NCBI Taxonomy" id="1117310"/>
    <lineage>
        <taxon>Eukaryota</taxon>
        <taxon>Fungi</taxon>
        <taxon>Fungi incertae sedis</taxon>
        <taxon>Mucoromycota</taxon>
        <taxon>Glomeromycotina</taxon>
        <taxon>Glomeromycetes</taxon>
        <taxon>Glomerales</taxon>
        <taxon>Glomeraceae</taxon>
        <taxon>Funneliformis</taxon>
    </lineage>
</organism>
<dbReference type="AlphaFoldDB" id="A0A9N9EIY0"/>
<evidence type="ECO:0000256" key="1">
    <source>
        <dbReference type="SAM" id="MobiDB-lite"/>
    </source>
</evidence>
<accession>A0A9N9EIY0</accession>